<feature type="region of interest" description="Disordered" evidence="5">
    <location>
        <begin position="915"/>
        <end position="938"/>
    </location>
</feature>
<dbReference type="EMBL" id="RSCD01000004">
    <property type="protein sequence ID" value="RSH93457.1"/>
    <property type="molecule type" value="Genomic_DNA"/>
</dbReference>
<protein>
    <recommendedName>
        <fullName evidence="6">ATP-dependent DNA ligase family profile domain-containing protein</fullName>
    </recommendedName>
</protein>
<dbReference type="PANTHER" id="PTHR45674">
    <property type="entry name" value="DNA LIGASE 1/3 FAMILY MEMBER"/>
    <property type="match status" value="1"/>
</dbReference>
<comment type="caution">
    <text evidence="7">The sequence shown here is derived from an EMBL/GenBank/DDBJ whole genome shotgun (WGS) entry which is preliminary data.</text>
</comment>
<evidence type="ECO:0000256" key="2">
    <source>
        <dbReference type="ARBA" id="ARBA00022598"/>
    </source>
</evidence>
<dbReference type="AlphaFoldDB" id="A0A427YQW6"/>
<dbReference type="Gene3D" id="3.30.470.30">
    <property type="entry name" value="DNA ligase/mRNA capping enzyme"/>
    <property type="match status" value="1"/>
</dbReference>
<dbReference type="Pfam" id="PF04675">
    <property type="entry name" value="DNA_ligase_A_N"/>
    <property type="match status" value="1"/>
</dbReference>
<feature type="domain" description="ATP-dependent DNA ligase family profile" evidence="6">
    <location>
        <begin position="430"/>
        <end position="571"/>
    </location>
</feature>
<gene>
    <name evidence="7" type="ORF">EHS25_007813</name>
</gene>
<evidence type="ECO:0000259" key="6">
    <source>
        <dbReference type="PROSITE" id="PS50160"/>
    </source>
</evidence>
<keyword evidence="8" id="KW-1185">Reference proteome</keyword>
<evidence type="ECO:0000313" key="8">
    <source>
        <dbReference type="Proteomes" id="UP000279259"/>
    </source>
</evidence>
<name>A0A427YQW6_9TREE</name>
<feature type="region of interest" description="Disordered" evidence="5">
    <location>
        <begin position="849"/>
        <end position="889"/>
    </location>
</feature>
<dbReference type="GO" id="GO:0003910">
    <property type="term" value="F:DNA ligase (ATP) activity"/>
    <property type="evidence" value="ECO:0007669"/>
    <property type="project" value="InterPro"/>
</dbReference>
<evidence type="ECO:0000256" key="5">
    <source>
        <dbReference type="SAM" id="MobiDB-lite"/>
    </source>
</evidence>
<keyword evidence="4" id="KW-0067">ATP-binding</keyword>
<dbReference type="GO" id="GO:0006310">
    <property type="term" value="P:DNA recombination"/>
    <property type="evidence" value="ECO:0007669"/>
    <property type="project" value="InterPro"/>
</dbReference>
<dbReference type="Pfam" id="PF01068">
    <property type="entry name" value="DNA_ligase_A_M"/>
    <property type="match status" value="1"/>
</dbReference>
<feature type="compositionally biased region" description="Pro residues" evidence="5">
    <location>
        <begin position="875"/>
        <end position="884"/>
    </location>
</feature>
<dbReference type="GO" id="GO:0005739">
    <property type="term" value="C:mitochondrion"/>
    <property type="evidence" value="ECO:0007669"/>
    <property type="project" value="TreeGrafter"/>
</dbReference>
<feature type="region of interest" description="Disordered" evidence="5">
    <location>
        <begin position="731"/>
        <end position="756"/>
    </location>
</feature>
<dbReference type="GO" id="GO:0005524">
    <property type="term" value="F:ATP binding"/>
    <property type="evidence" value="ECO:0007669"/>
    <property type="project" value="UniProtKB-KW"/>
</dbReference>
<evidence type="ECO:0000256" key="1">
    <source>
        <dbReference type="ARBA" id="ARBA00007572"/>
    </source>
</evidence>
<dbReference type="Proteomes" id="UP000279259">
    <property type="component" value="Unassembled WGS sequence"/>
</dbReference>
<dbReference type="PROSITE" id="PS50160">
    <property type="entry name" value="DNA_LIGASE_A3"/>
    <property type="match status" value="1"/>
</dbReference>
<evidence type="ECO:0000256" key="4">
    <source>
        <dbReference type="ARBA" id="ARBA00022840"/>
    </source>
</evidence>
<keyword evidence="2" id="KW-0436">Ligase</keyword>
<dbReference type="Gene3D" id="2.40.50.140">
    <property type="entry name" value="Nucleic acid-binding proteins"/>
    <property type="match status" value="1"/>
</dbReference>
<evidence type="ECO:0000256" key="3">
    <source>
        <dbReference type="ARBA" id="ARBA00022741"/>
    </source>
</evidence>
<dbReference type="InterPro" id="IPR012308">
    <property type="entry name" value="DNA_ligase_ATP-dep_N"/>
</dbReference>
<dbReference type="GO" id="GO:0003677">
    <property type="term" value="F:DNA binding"/>
    <property type="evidence" value="ECO:0007669"/>
    <property type="project" value="InterPro"/>
</dbReference>
<comment type="similarity">
    <text evidence="1">Belongs to the ATP-dependent DNA ligase family.</text>
</comment>
<organism evidence="7 8">
    <name type="scientific">Saitozyma podzolica</name>
    <dbReference type="NCBI Taxonomy" id="1890683"/>
    <lineage>
        <taxon>Eukaryota</taxon>
        <taxon>Fungi</taxon>
        <taxon>Dikarya</taxon>
        <taxon>Basidiomycota</taxon>
        <taxon>Agaricomycotina</taxon>
        <taxon>Tremellomycetes</taxon>
        <taxon>Tremellales</taxon>
        <taxon>Trimorphomycetaceae</taxon>
        <taxon>Saitozyma</taxon>
    </lineage>
</organism>
<dbReference type="InterPro" id="IPR012310">
    <property type="entry name" value="DNA_ligase_ATP-dep_cent"/>
</dbReference>
<keyword evidence="3" id="KW-0547">Nucleotide-binding</keyword>
<dbReference type="InterPro" id="IPR036599">
    <property type="entry name" value="DNA_ligase_N_sf"/>
</dbReference>
<dbReference type="STRING" id="1890683.A0A427YQW6"/>
<proteinExistence type="inferred from homology"/>
<dbReference type="GO" id="GO:1903461">
    <property type="term" value="P:Okazaki fragment processing involved in mitotic DNA replication"/>
    <property type="evidence" value="ECO:0007669"/>
    <property type="project" value="TreeGrafter"/>
</dbReference>
<dbReference type="OrthoDB" id="7482721at2759"/>
<dbReference type="InterPro" id="IPR050191">
    <property type="entry name" value="ATP-dep_DNA_ligase"/>
</dbReference>
<dbReference type="GO" id="GO:0005634">
    <property type="term" value="C:nucleus"/>
    <property type="evidence" value="ECO:0007669"/>
    <property type="project" value="TreeGrafter"/>
</dbReference>
<sequence length="951" mass="105187">MDISFESICSLIYRLSHPPRSKSSSSLDPLPPSKIFQSWLNHLPRLLLPGTGKRLFRLLFPHEGPRRRYGLKETRLGAELERVLGVDGIKKWDELTFEGEGGTGCLGKEVELIMKDRMTSGRKSSMSLSQLDTLLDELAASSPFSQLSITPTDSRPQSRILNVLFRDSSLSPYAAAVLTQIILHDLRPLLIPLPRLPIRNPTALLRLKSNAGPAQLELMDAMRVWDPRMPELYVSGVGRIDRCADLVETFGAREGPAAGLGSGPGLGPSIGVTIPIPKCRKGRSVEDALSEFLGNRYSPPAREVWAETKHDGYRMQVHVVVADTGPVITIFSKSKRDSTLDRLNTHSIILSALNLPDNPCLPSHPALSQRADTASKPKRRITRSIVLEAEVVPYNEACRAGGRGPGIEEFWWLGVAGVTAGEDGAPGTASRSRNRHLCLMWFDVLLVDGRSLLGETYGARRKLLEESVREIPGFSYIVERTRIPVSMGRHVALGALSEAFRQSNDRREEGLVLKASESTYARMSWRWVKLKKDYIPNLGDCIDLVLLGAGWDIDRARELRVDASVLTTFYLGVLANPGAVKSKQELPHYAILFRASYGPTRDQLEVYNDNVRHGRWGSKPFDKDDPFKKRLIGLSWTYEIPQGMKPPSLLFERPMCAEVMGAGFQKLPGSELYELRWPRLQKIYDPPLSAKDLIDTAHSSLGYLPISPRQQLGSPENDSLRRLWRTSSSFAVDIPDTPSPRAPSSSNRPLAKRVQSAPDIREILKSSPPTPVFRDGPIPRRIGTAEAMQTVLGHPAEAARECEVEEGVMWLRSPVTSPSGRCPRKRNLGTMEVGYSVASSPKRIRLLAETLPPRSPVDRMGPSSARRFGIRTPPRSSPPPPQPPRSETRTAPVLPAQSLLSALSLESVANSQLVTREAAWKTPVGNGKKNKPTSLRSRMKWAAKRLGAVKG</sequence>
<dbReference type="Gene3D" id="1.10.3260.10">
    <property type="entry name" value="DNA ligase, ATP-dependent, N-terminal domain"/>
    <property type="match status" value="1"/>
</dbReference>
<dbReference type="SUPFAM" id="SSF56091">
    <property type="entry name" value="DNA ligase/mRNA capping enzyme, catalytic domain"/>
    <property type="match status" value="1"/>
</dbReference>
<dbReference type="PANTHER" id="PTHR45674:SF12">
    <property type="entry name" value="ATP DEPENDENT DNA LIGASE DOMAIN-CONTAINING PROTEIN"/>
    <property type="match status" value="1"/>
</dbReference>
<reference evidence="7 8" key="1">
    <citation type="submission" date="2018-11" db="EMBL/GenBank/DDBJ databases">
        <title>Genome sequence of Saitozyma podzolica DSM 27192.</title>
        <authorList>
            <person name="Aliyu H."/>
            <person name="Gorte O."/>
            <person name="Ochsenreither K."/>
        </authorList>
    </citation>
    <scope>NUCLEOTIDE SEQUENCE [LARGE SCALE GENOMIC DNA]</scope>
    <source>
        <strain evidence="7 8">DSM 27192</strain>
    </source>
</reference>
<accession>A0A427YQW6</accession>
<dbReference type="InterPro" id="IPR012340">
    <property type="entry name" value="NA-bd_OB-fold"/>
</dbReference>
<dbReference type="GO" id="GO:0006281">
    <property type="term" value="P:DNA repair"/>
    <property type="evidence" value="ECO:0007669"/>
    <property type="project" value="InterPro"/>
</dbReference>
<evidence type="ECO:0000313" key="7">
    <source>
        <dbReference type="EMBL" id="RSH93457.1"/>
    </source>
</evidence>